<sequence length="217" mass="24612">MEGFPLSYIPKTAIRFPAPEFDATAYYNYEFKKIKLSDYKGKYVVLFFYPLDFSFVCPTEIIAFSDIAKTFREIDCEVLGCSIDSQFCHMEFCSKPRKKGGLGNMDIPLIADVDHQIAKDYGCLIDHGSDSGIAYRATYIIDREGILRHMSINDTPVGRNPDEILRLVQAFQFVDENGQVCPAKWKPGKKAVPPKVGDSKLQEYWEDVHAKGGEKDK</sequence>
<name>A0AAD2D4W6_EUPCR</name>
<evidence type="ECO:0000259" key="11">
    <source>
        <dbReference type="PROSITE" id="PS51352"/>
    </source>
</evidence>
<dbReference type="PROSITE" id="PS51352">
    <property type="entry name" value="THIOREDOXIN_2"/>
    <property type="match status" value="1"/>
</dbReference>
<gene>
    <name evidence="12" type="ORF">ECRASSUSDP1_LOCUS21933</name>
</gene>
<organism evidence="12 13">
    <name type="scientific">Euplotes crassus</name>
    <dbReference type="NCBI Taxonomy" id="5936"/>
    <lineage>
        <taxon>Eukaryota</taxon>
        <taxon>Sar</taxon>
        <taxon>Alveolata</taxon>
        <taxon>Ciliophora</taxon>
        <taxon>Intramacronucleata</taxon>
        <taxon>Spirotrichea</taxon>
        <taxon>Hypotrichia</taxon>
        <taxon>Euplotida</taxon>
        <taxon>Euplotidae</taxon>
        <taxon>Moneuplotes</taxon>
    </lineage>
</organism>
<dbReference type="Pfam" id="PF00578">
    <property type="entry name" value="AhpC-TSA"/>
    <property type="match status" value="1"/>
</dbReference>
<evidence type="ECO:0000256" key="8">
    <source>
        <dbReference type="ARBA" id="ARBA00049091"/>
    </source>
</evidence>
<dbReference type="FunFam" id="3.40.30.10:FF:000003">
    <property type="entry name" value="Peroxiredoxin 1"/>
    <property type="match status" value="1"/>
</dbReference>
<dbReference type="GO" id="GO:0042744">
    <property type="term" value="P:hydrogen peroxide catabolic process"/>
    <property type="evidence" value="ECO:0007669"/>
    <property type="project" value="TreeGrafter"/>
</dbReference>
<dbReference type="InterPro" id="IPR019479">
    <property type="entry name" value="Peroxiredoxin_C"/>
</dbReference>
<protein>
    <recommendedName>
        <fullName evidence="2">thioredoxin-dependent peroxiredoxin</fullName>
        <ecNumber evidence="2">1.11.1.24</ecNumber>
    </recommendedName>
</protein>
<evidence type="ECO:0000256" key="3">
    <source>
        <dbReference type="ARBA" id="ARBA00022559"/>
    </source>
</evidence>
<evidence type="ECO:0000256" key="10">
    <source>
        <dbReference type="PIRSR" id="PIRSR000239-1"/>
    </source>
</evidence>
<dbReference type="GO" id="GO:0045454">
    <property type="term" value="P:cell redox homeostasis"/>
    <property type="evidence" value="ECO:0007669"/>
    <property type="project" value="TreeGrafter"/>
</dbReference>
<evidence type="ECO:0000256" key="2">
    <source>
        <dbReference type="ARBA" id="ARBA00013017"/>
    </source>
</evidence>
<keyword evidence="13" id="KW-1185">Reference proteome</keyword>
<keyword evidence="7 9" id="KW-0676">Redox-active center</keyword>
<feature type="domain" description="Thioredoxin" evidence="11">
    <location>
        <begin position="12"/>
        <end position="173"/>
    </location>
</feature>
<dbReference type="Pfam" id="PF10417">
    <property type="entry name" value="1-cysPrx_C"/>
    <property type="match status" value="1"/>
</dbReference>
<evidence type="ECO:0000256" key="5">
    <source>
        <dbReference type="ARBA" id="ARBA00023002"/>
    </source>
</evidence>
<comment type="caution">
    <text evidence="12">The sequence shown here is derived from an EMBL/GenBank/DDBJ whole genome shotgun (WGS) entry which is preliminary data.</text>
</comment>
<dbReference type="PIRSF" id="PIRSF000239">
    <property type="entry name" value="AHPC"/>
    <property type="match status" value="1"/>
</dbReference>
<dbReference type="GO" id="GO:0008379">
    <property type="term" value="F:thioredoxin peroxidase activity"/>
    <property type="evidence" value="ECO:0007669"/>
    <property type="project" value="TreeGrafter"/>
</dbReference>
<keyword evidence="4 9" id="KW-0049">Antioxidant</keyword>
<comment type="function">
    <text evidence="9">Thiol-specific peroxidase that catalyzes the reduction of hydrogen peroxide and organic hydroperoxides to water and alcohols, respectively.</text>
</comment>
<evidence type="ECO:0000256" key="1">
    <source>
        <dbReference type="ARBA" id="ARBA00009796"/>
    </source>
</evidence>
<dbReference type="GO" id="GO:0006979">
    <property type="term" value="P:response to oxidative stress"/>
    <property type="evidence" value="ECO:0007669"/>
    <property type="project" value="TreeGrafter"/>
</dbReference>
<evidence type="ECO:0000256" key="4">
    <source>
        <dbReference type="ARBA" id="ARBA00022862"/>
    </source>
</evidence>
<keyword evidence="6" id="KW-1015">Disulfide bond</keyword>
<evidence type="ECO:0000256" key="7">
    <source>
        <dbReference type="ARBA" id="ARBA00023284"/>
    </source>
</evidence>
<dbReference type="InterPro" id="IPR024706">
    <property type="entry name" value="Peroxiredoxin_AhpC-typ"/>
</dbReference>
<dbReference type="PANTHER" id="PTHR10681:SF171">
    <property type="entry name" value="PEROXIREDOXIN 4"/>
    <property type="match status" value="1"/>
</dbReference>
<keyword evidence="3 9" id="KW-0575">Peroxidase</keyword>
<dbReference type="PANTHER" id="PTHR10681">
    <property type="entry name" value="THIOREDOXIN PEROXIDASE"/>
    <property type="match status" value="1"/>
</dbReference>
<dbReference type="EC" id="1.11.1.24" evidence="2"/>
<dbReference type="Gene3D" id="3.40.30.10">
    <property type="entry name" value="Glutaredoxin"/>
    <property type="match status" value="1"/>
</dbReference>
<dbReference type="EMBL" id="CAMPGE010022461">
    <property type="protein sequence ID" value="CAI2380497.1"/>
    <property type="molecule type" value="Genomic_DNA"/>
</dbReference>
<reference evidence="12" key="1">
    <citation type="submission" date="2023-07" db="EMBL/GenBank/DDBJ databases">
        <authorList>
            <consortium name="AG Swart"/>
            <person name="Singh M."/>
            <person name="Singh A."/>
            <person name="Seah K."/>
            <person name="Emmerich C."/>
        </authorList>
    </citation>
    <scope>NUCLEOTIDE SEQUENCE</scope>
    <source>
        <strain evidence="12">DP1</strain>
    </source>
</reference>
<proteinExistence type="inferred from homology"/>
<evidence type="ECO:0000256" key="6">
    <source>
        <dbReference type="ARBA" id="ARBA00023157"/>
    </source>
</evidence>
<comment type="similarity">
    <text evidence="1">Belongs to the peroxiredoxin family. AhpC/Prx1 subfamily.</text>
</comment>
<dbReference type="InterPro" id="IPR050217">
    <property type="entry name" value="Peroxiredoxin"/>
</dbReference>
<dbReference type="InterPro" id="IPR036249">
    <property type="entry name" value="Thioredoxin-like_sf"/>
</dbReference>
<dbReference type="InterPro" id="IPR000866">
    <property type="entry name" value="AhpC/TSA"/>
</dbReference>
<dbReference type="GO" id="GO:0033554">
    <property type="term" value="P:cellular response to stress"/>
    <property type="evidence" value="ECO:0007669"/>
    <property type="project" value="TreeGrafter"/>
</dbReference>
<dbReference type="GO" id="GO:0005829">
    <property type="term" value="C:cytosol"/>
    <property type="evidence" value="ECO:0007669"/>
    <property type="project" value="TreeGrafter"/>
</dbReference>
<dbReference type="SUPFAM" id="SSF52833">
    <property type="entry name" value="Thioredoxin-like"/>
    <property type="match status" value="1"/>
</dbReference>
<dbReference type="Proteomes" id="UP001295684">
    <property type="component" value="Unassembled WGS sequence"/>
</dbReference>
<dbReference type="AlphaFoldDB" id="A0AAD2D4W6"/>
<dbReference type="CDD" id="cd03015">
    <property type="entry name" value="PRX_Typ2cys"/>
    <property type="match status" value="1"/>
</dbReference>
<keyword evidence="5 9" id="KW-0560">Oxidoreductase</keyword>
<dbReference type="InterPro" id="IPR013766">
    <property type="entry name" value="Thioredoxin_domain"/>
</dbReference>
<accession>A0AAD2D4W6</accession>
<evidence type="ECO:0000313" key="13">
    <source>
        <dbReference type="Proteomes" id="UP001295684"/>
    </source>
</evidence>
<feature type="active site" description="Cysteine sulfenic acid (-SOH) intermediate; for peroxidase activity" evidence="10">
    <location>
        <position position="57"/>
    </location>
</feature>
<evidence type="ECO:0000256" key="9">
    <source>
        <dbReference type="PIRNR" id="PIRNR000239"/>
    </source>
</evidence>
<evidence type="ECO:0000313" key="12">
    <source>
        <dbReference type="EMBL" id="CAI2380497.1"/>
    </source>
</evidence>
<comment type="catalytic activity">
    <reaction evidence="8">
        <text>a hydroperoxide + [thioredoxin]-dithiol = an alcohol + [thioredoxin]-disulfide + H2O</text>
        <dbReference type="Rhea" id="RHEA:62620"/>
        <dbReference type="Rhea" id="RHEA-COMP:10698"/>
        <dbReference type="Rhea" id="RHEA-COMP:10700"/>
        <dbReference type="ChEBI" id="CHEBI:15377"/>
        <dbReference type="ChEBI" id="CHEBI:29950"/>
        <dbReference type="ChEBI" id="CHEBI:30879"/>
        <dbReference type="ChEBI" id="CHEBI:35924"/>
        <dbReference type="ChEBI" id="CHEBI:50058"/>
        <dbReference type="EC" id="1.11.1.24"/>
    </reaction>
</comment>